<dbReference type="GO" id="GO:0004516">
    <property type="term" value="F:nicotinate phosphoribosyltransferase activity"/>
    <property type="evidence" value="ECO:0007669"/>
    <property type="project" value="UniProtKB-EC"/>
</dbReference>
<evidence type="ECO:0000256" key="5">
    <source>
        <dbReference type="ARBA" id="ARBA00022642"/>
    </source>
</evidence>
<evidence type="ECO:0000313" key="10">
    <source>
        <dbReference type="EMBL" id="AJB41340.1"/>
    </source>
</evidence>
<dbReference type="PANTHER" id="PTHR43202">
    <property type="entry name" value="NICOTINATE-NUCLEOTIDE PYROPHOSPHORYLASE"/>
    <property type="match status" value="1"/>
</dbReference>
<dbReference type="Proteomes" id="UP000266720">
    <property type="component" value="Chromosome"/>
</dbReference>
<dbReference type="GO" id="GO:0009435">
    <property type="term" value="P:NAD+ biosynthetic process"/>
    <property type="evidence" value="ECO:0007669"/>
    <property type="project" value="UniProtKB-UniPathway"/>
</dbReference>
<dbReference type="NCBIfam" id="NF006415">
    <property type="entry name" value="PRK08662.1"/>
    <property type="match status" value="1"/>
</dbReference>
<dbReference type="STRING" id="697581.TCARB_0264"/>
<dbReference type="SUPFAM" id="SSF51690">
    <property type="entry name" value="Nicotinate/Quinolinate PRTase C-terminal domain-like"/>
    <property type="match status" value="1"/>
</dbReference>
<dbReference type="InterPro" id="IPR002638">
    <property type="entry name" value="Quinolinate_PRibosylTrfase_C"/>
</dbReference>
<feature type="domain" description="Quinolinate phosphoribosyl transferase N-terminal" evidence="9">
    <location>
        <begin position="33"/>
        <end position="134"/>
    </location>
</feature>
<evidence type="ECO:0000259" key="9">
    <source>
        <dbReference type="Pfam" id="PF02749"/>
    </source>
</evidence>
<evidence type="ECO:0000256" key="7">
    <source>
        <dbReference type="ARBA" id="ARBA00048668"/>
    </source>
</evidence>
<dbReference type="PANTHER" id="PTHR43202:SF1">
    <property type="entry name" value="NICOTINATE PHOSPHORIBOSYLTRANSFERASE"/>
    <property type="match status" value="1"/>
</dbReference>
<keyword evidence="3" id="KW-0597">Phosphoprotein</keyword>
<keyword evidence="10" id="KW-0328">Glycosyltransferase</keyword>
<comment type="pathway">
    <text evidence="1">Cofactor biosynthesis; NAD(+) biosynthesis; nicotinate D-ribonucleotide from nicotinate: step 1/1.</text>
</comment>
<organism evidence="10 11">
    <name type="scientific">Thermofilum adornatum 1505</name>
    <dbReference type="NCBI Taxonomy" id="697581"/>
    <lineage>
        <taxon>Archaea</taxon>
        <taxon>Thermoproteota</taxon>
        <taxon>Thermoprotei</taxon>
        <taxon>Thermofilales</taxon>
        <taxon>Thermofilaceae</taxon>
        <taxon>Thermofilum</taxon>
    </lineage>
</organism>
<keyword evidence="5" id="KW-0662">Pyridine nucleotide biosynthesis</keyword>
<dbReference type="EC" id="6.3.4.21" evidence="2"/>
<dbReference type="InterPro" id="IPR022412">
    <property type="entry name" value="Quinolinate_PRibosylTrfase_N"/>
</dbReference>
<protein>
    <recommendedName>
        <fullName evidence="2">nicotinate phosphoribosyltransferase</fullName>
        <ecNumber evidence="2">6.3.4.21</ecNumber>
    </recommendedName>
</protein>
<dbReference type="InterPro" id="IPR035809">
    <property type="entry name" value="NAPRTase_arc-type"/>
</dbReference>
<keyword evidence="4 10" id="KW-0436">Ligase</keyword>
<dbReference type="SUPFAM" id="SSF54675">
    <property type="entry name" value="Nicotinate/Quinolinate PRTase N-terminal domain-like"/>
    <property type="match status" value="1"/>
</dbReference>
<dbReference type="GO" id="GO:0004514">
    <property type="term" value="F:nicotinate-nucleotide diphosphorylase (carboxylating) activity"/>
    <property type="evidence" value="ECO:0007669"/>
    <property type="project" value="InterPro"/>
</dbReference>
<gene>
    <name evidence="10" type="ORF">TCARB_0264</name>
</gene>
<feature type="domain" description="Quinolinate phosphoribosyl transferase C-terminal" evidence="8">
    <location>
        <begin position="136"/>
        <end position="329"/>
    </location>
</feature>
<dbReference type="InterPro" id="IPR053190">
    <property type="entry name" value="NAPRTase-like"/>
</dbReference>
<dbReference type="UniPathway" id="UPA00253">
    <property type="reaction ID" value="UER00457"/>
</dbReference>
<dbReference type="Pfam" id="PF01729">
    <property type="entry name" value="QRPTase_C"/>
    <property type="match status" value="1"/>
</dbReference>
<accession>A0A3G1A4G0</accession>
<name>A0A3G1A4G0_9CREN</name>
<dbReference type="AlphaFoldDB" id="A0A3G1A4G0"/>
<evidence type="ECO:0000256" key="6">
    <source>
        <dbReference type="ARBA" id="ARBA00022679"/>
    </source>
</evidence>
<evidence type="ECO:0000256" key="3">
    <source>
        <dbReference type="ARBA" id="ARBA00022553"/>
    </source>
</evidence>
<dbReference type="Gene3D" id="3.20.20.70">
    <property type="entry name" value="Aldolase class I"/>
    <property type="match status" value="1"/>
</dbReference>
<reference evidence="11" key="1">
    <citation type="book" date="2010" name="EXTREMOPHILES" publisher="0:0-0">
        <title>Complete genome sequences of ten hyperthermophilic archaea reveal their metabolic capabilities and possible ecological roles.</title>
        <editorList>
            <person name="?"/>
        </editorList>
        <authorList>
            <person name="Ravin N.V."/>
            <person name="Mardanov A.V."/>
            <person name="Bonch-Osmolovskaya E.A."/>
            <person name="Skryabin K.G."/>
        </authorList>
    </citation>
    <scope>NUCLEOTIDE SEQUENCE [LARGE SCALE GENOMIC DNA]</scope>
    <source>
        <strain evidence="11">1505</strain>
    </source>
</reference>
<evidence type="ECO:0000259" key="8">
    <source>
        <dbReference type="Pfam" id="PF01729"/>
    </source>
</evidence>
<evidence type="ECO:0000256" key="4">
    <source>
        <dbReference type="ARBA" id="ARBA00022598"/>
    </source>
</evidence>
<dbReference type="PIRSF" id="PIRSF000484">
    <property type="entry name" value="NAPRT"/>
    <property type="match status" value="1"/>
</dbReference>
<sequence>MPLFHFVNGKMSGWDERFIYATFDEVRSGLTTDVYFSRTRKVLEKYGLLDTVVHMEVTTSKLPNDYEWGVYAGLREVLKLLEGRNVTVRSLPEGTIFHAKDFYGYKVPVLTVEGPYGEFLELETPLLGFLASASGIATKAARVKRAAGEKLVLSFGARRQHPALAPFIEYYAYVGGADAVSAILGAEALGIRATGTMPHSLLIIFRGVYGDHTLAWKAYDEVIEKDVNRVALVDTFYDETEEALVAAKLLGPKLWGVRLDTPGSRRGNFEEIIREVRWKLDINGYNHVKIVVSGGIDEENIPALARAGADAFGVGAAISTAQPVDFAMDITAMKIKGEWRPIAKRGKLSGRKQVYRCDECLADVVAPSDTQAPRCPKCGKPMRPLLETYIEDGKRVKKVEDPHSVRKYVLEQLKKVEL</sequence>
<dbReference type="Pfam" id="PF02749">
    <property type="entry name" value="QRPTase_N"/>
    <property type="match status" value="1"/>
</dbReference>
<evidence type="ECO:0000313" key="11">
    <source>
        <dbReference type="Proteomes" id="UP000266720"/>
    </source>
</evidence>
<dbReference type="InterPro" id="IPR036068">
    <property type="entry name" value="Nicotinate_pribotase-like_C"/>
</dbReference>
<dbReference type="Gene3D" id="3.90.1170.20">
    <property type="entry name" value="Quinolinate phosphoribosyl transferase, N-terminal domain"/>
    <property type="match status" value="1"/>
</dbReference>
<dbReference type="InterPro" id="IPR013785">
    <property type="entry name" value="Aldolase_TIM"/>
</dbReference>
<dbReference type="CDD" id="cd01571">
    <property type="entry name" value="NAPRTase_B"/>
    <property type="match status" value="1"/>
</dbReference>
<proteinExistence type="predicted"/>
<dbReference type="KEGG" id="tcb:TCARB_0264"/>
<evidence type="ECO:0000256" key="1">
    <source>
        <dbReference type="ARBA" id="ARBA00004952"/>
    </source>
</evidence>
<comment type="catalytic activity">
    <reaction evidence="7">
        <text>5-phospho-alpha-D-ribose 1-diphosphate + nicotinate + ATP + H2O = nicotinate beta-D-ribonucleotide + ADP + phosphate + diphosphate</text>
        <dbReference type="Rhea" id="RHEA:36163"/>
        <dbReference type="ChEBI" id="CHEBI:15377"/>
        <dbReference type="ChEBI" id="CHEBI:30616"/>
        <dbReference type="ChEBI" id="CHEBI:32544"/>
        <dbReference type="ChEBI" id="CHEBI:33019"/>
        <dbReference type="ChEBI" id="CHEBI:43474"/>
        <dbReference type="ChEBI" id="CHEBI:57502"/>
        <dbReference type="ChEBI" id="CHEBI:58017"/>
        <dbReference type="ChEBI" id="CHEBI:456216"/>
        <dbReference type="EC" id="6.3.4.21"/>
    </reaction>
</comment>
<dbReference type="InterPro" id="IPR007229">
    <property type="entry name" value="Nic_PRibTrfase-Fam"/>
</dbReference>
<keyword evidence="6 10" id="KW-0808">Transferase</keyword>
<dbReference type="EMBL" id="CP007493">
    <property type="protein sequence ID" value="AJB41340.1"/>
    <property type="molecule type" value="Genomic_DNA"/>
</dbReference>
<dbReference type="InterPro" id="IPR037128">
    <property type="entry name" value="Quinolinate_PRibosylTase_N_sf"/>
</dbReference>
<evidence type="ECO:0000256" key="2">
    <source>
        <dbReference type="ARBA" id="ARBA00013236"/>
    </source>
</evidence>